<accession>A0AC35U8Z6</accession>
<reference evidence="2" key="1">
    <citation type="submission" date="2016-11" db="UniProtKB">
        <authorList>
            <consortium name="WormBaseParasite"/>
        </authorList>
    </citation>
    <scope>IDENTIFICATION</scope>
    <source>
        <strain evidence="2">KR3021</strain>
    </source>
</reference>
<protein>
    <submittedName>
        <fullName evidence="2">DNA_MISMATCH_REPAIR_2 domain-containing protein</fullName>
    </submittedName>
</protein>
<dbReference type="Proteomes" id="UP000095286">
    <property type="component" value="Unplaced"/>
</dbReference>
<sequence length="844" mass="95139">MNHLKRSSNHLDWSAISTNPLTRQNSHGITGINLDITTLPSLKNGQPKYNTKVVRGNKSTISMANNNTLNTYTIVSLFRGRSADKFELGMAYIDVRSPVLTLCQFIDTPTFAILKIRLSIIDPIEVILPDINNDNADSLIEAIKDSCSSVEINTIQRKFFDDSRGCHLIKTLAAEEASNLDDSVMNKFLSLAASYCILKYVEQIQNLSFSGGSLKVVYESLEDRCIIDLNTLRNLEVIKKPNKGESSDKNGIGYKSLYTTVNNCLTDGGSRTLKANLLQPSCDPELLVRRFEVLDELKANEGLLHKIRGHLLKVQETEYLIAICVHIDRVYEKANTKRKIQEIIHLKKTLEHVDFLRTVISTMTSSIITEGKHHLDDVRLGEIQEMVSARLDLSYSDKKNTNIFINKSGILYAVKDDNELLEVTRKGYEELIISAQELSKEELPLVSGGKLVFNQSRGFHYSVSIVDALKQIVIPSNFLNVTKNKTSVLFTSRQMLRLKDRLDLIASEILVASDAIVNNLLNNLRKNISCLYNVAEFISQIDFLSSMAFYSTIVLTVKPNFATYMILGQSRHPLLDNKTDIIPNDIYISQESRFMIITGPNMSGKTTYMKQVCLLQILAQTGCMVPAEFATFPIIKRIFSRVGHNDDLTAKLSGFAIEMSELAPILKYADQHSLIAIDELGRSTSTEEGLAICFSMIEELINSRAFVIFATHFLNLSKLSLTFSSIENFHFPAEELIVNGESVLKASHSIQKGQYMGPLFGFELAQACHFPQEVITSARELAFKIREVDVREEKIDEDNLYKKRIIQLAHRVKRGLALERSPENDANIVKYFKKLKLEYQRGCI</sequence>
<name>A0AC35U8Z6_9BILA</name>
<dbReference type="WBParaSite" id="RSKR_0000897600.1">
    <property type="protein sequence ID" value="RSKR_0000897600.1"/>
    <property type="gene ID" value="RSKR_0000897600"/>
</dbReference>
<proteinExistence type="predicted"/>
<evidence type="ECO:0000313" key="2">
    <source>
        <dbReference type="WBParaSite" id="RSKR_0000897600.1"/>
    </source>
</evidence>
<organism evidence="1 2">
    <name type="scientific">Rhabditophanes sp. KR3021</name>
    <dbReference type="NCBI Taxonomy" id="114890"/>
    <lineage>
        <taxon>Eukaryota</taxon>
        <taxon>Metazoa</taxon>
        <taxon>Ecdysozoa</taxon>
        <taxon>Nematoda</taxon>
        <taxon>Chromadorea</taxon>
        <taxon>Rhabditida</taxon>
        <taxon>Tylenchina</taxon>
        <taxon>Panagrolaimomorpha</taxon>
        <taxon>Strongyloidoidea</taxon>
        <taxon>Alloionematidae</taxon>
        <taxon>Rhabditophanes</taxon>
    </lineage>
</organism>
<evidence type="ECO:0000313" key="1">
    <source>
        <dbReference type="Proteomes" id="UP000095286"/>
    </source>
</evidence>